<dbReference type="Proteomes" id="UP000291591">
    <property type="component" value="Unassembled WGS sequence"/>
</dbReference>
<organism evidence="1 2">
    <name type="scientific">Pseudonocardia sediminis</name>
    <dbReference type="NCBI Taxonomy" id="1397368"/>
    <lineage>
        <taxon>Bacteria</taxon>
        <taxon>Bacillati</taxon>
        <taxon>Actinomycetota</taxon>
        <taxon>Actinomycetes</taxon>
        <taxon>Pseudonocardiales</taxon>
        <taxon>Pseudonocardiaceae</taxon>
        <taxon>Pseudonocardia</taxon>
    </lineage>
</organism>
<evidence type="ECO:0000313" key="1">
    <source>
        <dbReference type="EMBL" id="RZT87109.1"/>
    </source>
</evidence>
<sequence>MTRHIVRGEVTESADYPRGEHVMILHCTAVDALPLDVQENLDAGGMRPTRRECGMHVVDPVPDYPPAA</sequence>
<evidence type="ECO:0000313" key="2">
    <source>
        <dbReference type="Proteomes" id="UP000291591"/>
    </source>
</evidence>
<protein>
    <submittedName>
        <fullName evidence="1">Uncharacterized protein</fullName>
    </submittedName>
</protein>
<accession>A0A4Q7V3E1</accession>
<keyword evidence="2" id="KW-1185">Reference proteome</keyword>
<dbReference type="AlphaFoldDB" id="A0A4Q7V3E1"/>
<comment type="caution">
    <text evidence="1">The sequence shown here is derived from an EMBL/GenBank/DDBJ whole genome shotgun (WGS) entry which is preliminary data.</text>
</comment>
<proteinExistence type="predicted"/>
<name>A0A4Q7V3E1_PSEST</name>
<dbReference type="EMBL" id="SHKL01000001">
    <property type="protein sequence ID" value="RZT87109.1"/>
    <property type="molecule type" value="Genomic_DNA"/>
</dbReference>
<gene>
    <name evidence="1" type="ORF">EV383_4016</name>
</gene>
<reference evidence="1 2" key="1">
    <citation type="submission" date="2019-02" db="EMBL/GenBank/DDBJ databases">
        <title>Sequencing the genomes of 1000 actinobacteria strains.</title>
        <authorList>
            <person name="Klenk H.-P."/>
        </authorList>
    </citation>
    <scope>NUCLEOTIDE SEQUENCE [LARGE SCALE GENOMIC DNA]</scope>
    <source>
        <strain evidence="1 2">DSM 45779</strain>
    </source>
</reference>